<gene>
    <name evidence="3" type="ORF">GZH46_01650</name>
</gene>
<evidence type="ECO:0000313" key="4">
    <source>
        <dbReference type="Proteomes" id="UP000825002"/>
    </source>
</evidence>
<keyword evidence="4" id="KW-1185">Reference proteome</keyword>
<feature type="compositionally biased region" description="Low complexity" evidence="1">
    <location>
        <begin position="166"/>
        <end position="182"/>
    </location>
</feature>
<keyword evidence="2" id="KW-0732">Signal</keyword>
<proteinExistence type="predicted"/>
<feature type="region of interest" description="Disordered" evidence="1">
    <location>
        <begin position="145"/>
        <end position="182"/>
    </location>
</feature>
<sequence length="182" mass="19386">MASFKETATLFAIVTILTVAQVSAQNSHNAQANVDFETSSSGSGLFSGMRDWFSQRLQEAGITKSLVDIGPSRVAPSEGRHVGVNVPLFFNMDLDTRGKIGQSRLNTNALMGLVHVERDRVRGQDGKLHGPIKVRVAGIPMFYNNEPAPSDGSSSTSNGGSGGLFSGFHSNSNANNNNMNTE</sequence>
<evidence type="ECO:0000256" key="1">
    <source>
        <dbReference type="SAM" id="MobiDB-lite"/>
    </source>
</evidence>
<accession>A0ABQ7S8W3</accession>
<evidence type="ECO:0000256" key="2">
    <source>
        <dbReference type="SAM" id="SignalP"/>
    </source>
</evidence>
<name>A0ABQ7S8W3_9ACAR</name>
<feature type="signal peptide" evidence="2">
    <location>
        <begin position="1"/>
        <end position="24"/>
    </location>
</feature>
<dbReference type="EMBL" id="JAIFTH010000322">
    <property type="protein sequence ID" value="KAG9509816.1"/>
    <property type="molecule type" value="Genomic_DNA"/>
</dbReference>
<reference evidence="3 4" key="1">
    <citation type="submission" date="2020-10" db="EMBL/GenBank/DDBJ databases">
        <authorList>
            <person name="Klimov P.B."/>
            <person name="Dyachkov S.M."/>
            <person name="Chetverikov P.E."/>
        </authorList>
    </citation>
    <scope>NUCLEOTIDE SEQUENCE [LARGE SCALE GENOMIC DNA]</scope>
    <source>
        <strain evidence="3">BMOC 18-1129-001#AD2665</strain>
        <tissue evidence="3">Entire mites</tissue>
    </source>
</reference>
<organism evidence="3 4">
    <name type="scientific">Fragariocoptes setiger</name>
    <dbReference type="NCBI Taxonomy" id="1670756"/>
    <lineage>
        <taxon>Eukaryota</taxon>
        <taxon>Metazoa</taxon>
        <taxon>Ecdysozoa</taxon>
        <taxon>Arthropoda</taxon>
        <taxon>Chelicerata</taxon>
        <taxon>Arachnida</taxon>
        <taxon>Acari</taxon>
        <taxon>Acariformes</taxon>
        <taxon>Trombidiformes</taxon>
        <taxon>Prostigmata</taxon>
        <taxon>Eupodina</taxon>
        <taxon>Eriophyoidea</taxon>
        <taxon>Phytoptidae</taxon>
        <taxon>Fragariocoptes</taxon>
    </lineage>
</organism>
<feature type="chain" id="PRO_5045481689" evidence="2">
    <location>
        <begin position="25"/>
        <end position="182"/>
    </location>
</feature>
<evidence type="ECO:0000313" key="3">
    <source>
        <dbReference type="EMBL" id="KAG9509816.1"/>
    </source>
</evidence>
<dbReference type="Proteomes" id="UP000825002">
    <property type="component" value="Unassembled WGS sequence"/>
</dbReference>
<comment type="caution">
    <text evidence="3">The sequence shown here is derived from an EMBL/GenBank/DDBJ whole genome shotgun (WGS) entry which is preliminary data.</text>
</comment>
<protein>
    <submittedName>
        <fullName evidence="3">Uncharacterized protein</fullName>
    </submittedName>
</protein>